<protein>
    <recommendedName>
        <fullName evidence="5">Glycosyl transferase family 1 domain-containing protein</fullName>
    </recommendedName>
</protein>
<keyword evidence="4" id="KW-1185">Reference proteome</keyword>
<evidence type="ECO:0000259" key="1">
    <source>
        <dbReference type="Pfam" id="PF00534"/>
    </source>
</evidence>
<dbReference type="RefSeq" id="WP_094486291.1">
    <property type="nucleotide sequence ID" value="NZ_NOXX01000195.1"/>
</dbReference>
<evidence type="ECO:0000259" key="2">
    <source>
        <dbReference type="Pfam" id="PF13439"/>
    </source>
</evidence>
<sequence>MEKMTKKKVCFLIPSTKAGGIETYLLRFLSFLEGNLEVTIVVRSSTPGELHSDYLTTRAKLIYKPLGYFSFKNMYSYFQFFKSNKFDTICDFNANFAGIPMLLAKLARTKNRIAFYRQGSHHFALSWFRLAYTNFLNFLVRNFSTAIFANSKAALDFFFSNYYETDKRFKVIRNGINLDDYRSISLEEKKLLRAKLGLPTDGILVGHTGRVAPAKNHSFLLQVAAKIIAENSNVFFVLIGNETDKLLPEIANLGIAKNIILFGYRSDVPDFLKSFDIFFFPSVTEGQPNSLIEAMAAGLPIAASNIPPIKECLPEDTTSCLFDPYNPDEAVNVIQGIFDKKINSKFAAFAKQSFDAQIQFKEFKETLEI</sequence>
<evidence type="ECO:0000313" key="3">
    <source>
        <dbReference type="EMBL" id="OYQ43949.1"/>
    </source>
</evidence>
<dbReference type="InterPro" id="IPR028098">
    <property type="entry name" value="Glyco_trans_4-like_N"/>
</dbReference>
<organism evidence="3 4">
    <name type="scientific">Flavobacterium aurantiibacter</name>
    <dbReference type="NCBI Taxonomy" id="2023067"/>
    <lineage>
        <taxon>Bacteria</taxon>
        <taxon>Pseudomonadati</taxon>
        <taxon>Bacteroidota</taxon>
        <taxon>Flavobacteriia</taxon>
        <taxon>Flavobacteriales</taxon>
        <taxon>Flavobacteriaceae</taxon>
        <taxon>Flavobacterium</taxon>
    </lineage>
</organism>
<dbReference type="Proteomes" id="UP000216035">
    <property type="component" value="Unassembled WGS sequence"/>
</dbReference>
<accession>A0A255ZRD0</accession>
<dbReference type="PANTHER" id="PTHR12526">
    <property type="entry name" value="GLYCOSYLTRANSFERASE"/>
    <property type="match status" value="1"/>
</dbReference>
<gene>
    <name evidence="3" type="ORF">CHX27_08240</name>
</gene>
<dbReference type="GO" id="GO:0016757">
    <property type="term" value="F:glycosyltransferase activity"/>
    <property type="evidence" value="ECO:0007669"/>
    <property type="project" value="InterPro"/>
</dbReference>
<dbReference type="Gene3D" id="3.40.50.2000">
    <property type="entry name" value="Glycogen Phosphorylase B"/>
    <property type="match status" value="2"/>
</dbReference>
<evidence type="ECO:0008006" key="5">
    <source>
        <dbReference type="Google" id="ProtNLM"/>
    </source>
</evidence>
<proteinExistence type="predicted"/>
<dbReference type="InterPro" id="IPR001296">
    <property type="entry name" value="Glyco_trans_1"/>
</dbReference>
<name>A0A255ZRD0_9FLAO</name>
<dbReference type="OrthoDB" id="9811239at2"/>
<dbReference type="Pfam" id="PF00534">
    <property type="entry name" value="Glycos_transf_1"/>
    <property type="match status" value="1"/>
</dbReference>
<comment type="caution">
    <text evidence="3">The sequence shown here is derived from an EMBL/GenBank/DDBJ whole genome shotgun (WGS) entry which is preliminary data.</text>
</comment>
<dbReference type="AlphaFoldDB" id="A0A255ZRD0"/>
<feature type="domain" description="Glycosyl transferase family 1" evidence="1">
    <location>
        <begin position="190"/>
        <end position="341"/>
    </location>
</feature>
<feature type="domain" description="Glycosyltransferase subfamily 4-like N-terminal" evidence="2">
    <location>
        <begin position="19"/>
        <end position="179"/>
    </location>
</feature>
<dbReference type="EMBL" id="NOXX01000195">
    <property type="protein sequence ID" value="OYQ43949.1"/>
    <property type="molecule type" value="Genomic_DNA"/>
</dbReference>
<evidence type="ECO:0000313" key="4">
    <source>
        <dbReference type="Proteomes" id="UP000216035"/>
    </source>
</evidence>
<dbReference type="PANTHER" id="PTHR12526:SF630">
    <property type="entry name" value="GLYCOSYLTRANSFERASE"/>
    <property type="match status" value="1"/>
</dbReference>
<reference evidence="3 4" key="1">
    <citation type="submission" date="2017-07" db="EMBL/GenBank/DDBJ databases">
        <title>Flavobacterium cyanobacteriorum sp. nov., isolated from cyanobacterial aggregates in a eutrophic lake.</title>
        <authorList>
            <person name="Cai H."/>
        </authorList>
    </citation>
    <scope>NUCLEOTIDE SEQUENCE [LARGE SCALE GENOMIC DNA]</scope>
    <source>
        <strain evidence="3 4">TH167</strain>
    </source>
</reference>
<dbReference type="Pfam" id="PF13439">
    <property type="entry name" value="Glyco_transf_4"/>
    <property type="match status" value="1"/>
</dbReference>
<dbReference type="SUPFAM" id="SSF53756">
    <property type="entry name" value="UDP-Glycosyltransferase/glycogen phosphorylase"/>
    <property type="match status" value="1"/>
</dbReference>